<accession>A0ABD5ZTS6</accession>
<organism evidence="2 4">
    <name type="scientific">Haloplanus litoreus</name>
    <dbReference type="NCBI Taxonomy" id="767515"/>
    <lineage>
        <taxon>Archaea</taxon>
        <taxon>Methanobacteriati</taxon>
        <taxon>Methanobacteriota</taxon>
        <taxon>Stenosarchaea group</taxon>
        <taxon>Halobacteria</taxon>
        <taxon>Halobacteriales</taxon>
        <taxon>Haloferacaceae</taxon>
        <taxon>Haloplanus</taxon>
    </lineage>
</organism>
<proteinExistence type="predicted"/>
<gene>
    <name evidence="2" type="ORF">ACFQKE_00055</name>
    <name evidence="3" type="ORF">ACFQKE_00320</name>
</gene>
<sequence>MPPTGYCTVDDVRRALRKADLPGDAEQDRYILIDAITAQTEWLEKTLKRHWYDPTPERDILPDAPKTRDDEHDIPTNSGFVHGASEYDTYRSRQNSDALLEAGPRHERRRLDWRDRKQEIRLAFGDSAALEPPVDDTVPAYTRITFDRRDVQALNACHVVTADGGFDDWVDSNDYSGGVGTQNRGEDYWVRVNNGGVSELYLDVHAMDDEIPSFANAVYVDLDYGHEGIPRTVRRAVAFRAGADLVEEAAIQIPDNARLYNVETKAEEMRSKAEELLEVYEVDL</sequence>
<feature type="region of interest" description="Disordered" evidence="1">
    <location>
        <begin position="55"/>
        <end position="87"/>
    </location>
</feature>
<reference evidence="4" key="2">
    <citation type="journal article" date="2019" name="Int. J. Syst. Evol. Microbiol.">
        <title>The Global Catalogue of Microorganisms (GCM) 10K type strain sequencing project: providing services to taxonomists for standard genome sequencing and annotation.</title>
        <authorList>
            <consortium name="The Broad Institute Genomics Platform"/>
            <consortium name="The Broad Institute Genome Sequencing Center for Infectious Disease"/>
            <person name="Wu L."/>
            <person name="Ma J."/>
        </authorList>
    </citation>
    <scope>NUCLEOTIDE SEQUENCE [LARGE SCALE GENOMIC DNA]</scope>
    <source>
        <strain evidence="4">GX21</strain>
    </source>
</reference>
<dbReference type="RefSeq" id="WP_379701726.1">
    <property type="nucleotide sequence ID" value="NZ_JBHTAT010000001.1"/>
</dbReference>
<dbReference type="GeneID" id="96952049"/>
<evidence type="ECO:0000313" key="4">
    <source>
        <dbReference type="Proteomes" id="UP001596434"/>
    </source>
</evidence>
<feature type="compositionally biased region" description="Basic and acidic residues" evidence="1">
    <location>
        <begin position="55"/>
        <end position="74"/>
    </location>
</feature>
<evidence type="ECO:0000256" key="1">
    <source>
        <dbReference type="SAM" id="MobiDB-lite"/>
    </source>
</evidence>
<reference evidence="2" key="1">
    <citation type="journal article" date="2014" name="Int. J. Syst. Evol. Microbiol.">
        <title>Complete genome sequence of Corynebacterium casei LMG S-19264T (=DSM 44701T), isolated from a smear-ripened cheese.</title>
        <authorList>
            <consortium name="US DOE Joint Genome Institute (JGI-PGF)"/>
            <person name="Walter F."/>
            <person name="Albersmeier A."/>
            <person name="Kalinowski J."/>
            <person name="Ruckert C."/>
        </authorList>
    </citation>
    <scope>NUCLEOTIDE SEQUENCE [LARGE SCALE GENOMIC DNA]</scope>
    <source>
        <strain evidence="2">CGMCC 4.163</strain>
    </source>
</reference>
<evidence type="ECO:0000313" key="2">
    <source>
        <dbReference type="EMBL" id="MFC7253715.1"/>
    </source>
</evidence>
<dbReference type="AlphaFoldDB" id="A0ABD5ZTS6"/>
<dbReference type="EMBL" id="JBHTAT010000001">
    <property type="protein sequence ID" value="MFC7253767.1"/>
    <property type="molecule type" value="Genomic_DNA"/>
</dbReference>
<keyword evidence="4" id="KW-1185">Reference proteome</keyword>
<reference evidence="2" key="3">
    <citation type="submission" date="2024-09" db="EMBL/GenBank/DDBJ databases">
        <authorList>
            <person name="Sun Q."/>
        </authorList>
    </citation>
    <scope>NUCLEOTIDE SEQUENCE</scope>
    <source>
        <strain evidence="2">CGMCC 4.163</strain>
    </source>
</reference>
<comment type="caution">
    <text evidence="2">The sequence shown here is derived from an EMBL/GenBank/DDBJ whole genome shotgun (WGS) entry which is preliminary data.</text>
</comment>
<dbReference type="Proteomes" id="UP001596434">
    <property type="component" value="Unassembled WGS sequence"/>
</dbReference>
<protein>
    <submittedName>
        <fullName evidence="2">Uncharacterized protein</fullName>
    </submittedName>
</protein>
<name>A0ABD5ZTS6_9EURY</name>
<evidence type="ECO:0000313" key="3">
    <source>
        <dbReference type="EMBL" id="MFC7253767.1"/>
    </source>
</evidence>
<dbReference type="EMBL" id="JBHTAT010000001">
    <property type="protein sequence ID" value="MFC7253715.1"/>
    <property type="molecule type" value="Genomic_DNA"/>
</dbReference>